<evidence type="ECO:0000256" key="3">
    <source>
        <dbReference type="SAM" id="Phobius"/>
    </source>
</evidence>
<dbReference type="PANTHER" id="PTHR24024:SF18">
    <property type="entry name" value="SHORT-CHAIN COLLAGEN C4-LIKE"/>
    <property type="match status" value="1"/>
</dbReference>
<evidence type="ECO:0000256" key="1">
    <source>
        <dbReference type="ARBA" id="ARBA00022734"/>
    </source>
</evidence>
<dbReference type="GO" id="GO:0030246">
    <property type="term" value="F:carbohydrate binding"/>
    <property type="evidence" value="ECO:0007669"/>
    <property type="project" value="UniProtKB-KW"/>
</dbReference>
<proteinExistence type="predicted"/>
<evidence type="ECO:0000256" key="2">
    <source>
        <dbReference type="SAM" id="MobiDB-lite"/>
    </source>
</evidence>
<dbReference type="AlphaFoldDB" id="C3XTB8"/>
<feature type="region of interest" description="Disordered" evidence="2">
    <location>
        <begin position="81"/>
        <end position="100"/>
    </location>
</feature>
<protein>
    <recommendedName>
        <fullName evidence="5">Short-chain collagen C4-like</fullName>
    </recommendedName>
</protein>
<dbReference type="PANTHER" id="PTHR24024">
    <property type="entry name" value="PULMONARY SURFACTANT-ASSOCIATED PROTEIN A"/>
    <property type="match status" value="1"/>
</dbReference>
<reference evidence="4" key="1">
    <citation type="journal article" date="2008" name="Nature">
        <title>The amphioxus genome and the evolution of the chordate karyotype.</title>
        <authorList>
            <consortium name="US DOE Joint Genome Institute (JGI-PGF)"/>
            <person name="Putnam N.H."/>
            <person name="Butts T."/>
            <person name="Ferrier D.E.K."/>
            <person name="Furlong R.F."/>
            <person name="Hellsten U."/>
            <person name="Kawashima T."/>
            <person name="Robinson-Rechavi M."/>
            <person name="Shoguchi E."/>
            <person name="Terry A."/>
            <person name="Yu J.-K."/>
            <person name="Benito-Gutierrez E.L."/>
            <person name="Dubchak I."/>
            <person name="Garcia-Fernandez J."/>
            <person name="Gibson-Brown J.J."/>
            <person name="Grigoriev I.V."/>
            <person name="Horton A.C."/>
            <person name="de Jong P.J."/>
            <person name="Jurka J."/>
            <person name="Kapitonov V.V."/>
            <person name="Kohara Y."/>
            <person name="Kuroki Y."/>
            <person name="Lindquist E."/>
            <person name="Lucas S."/>
            <person name="Osoegawa K."/>
            <person name="Pennacchio L.A."/>
            <person name="Salamov A.A."/>
            <person name="Satou Y."/>
            <person name="Sauka-Spengler T."/>
            <person name="Schmutz J."/>
            <person name="Shin-I T."/>
            <person name="Toyoda A."/>
            <person name="Bronner-Fraser M."/>
            <person name="Fujiyama A."/>
            <person name="Holland L.Z."/>
            <person name="Holland P.W.H."/>
            <person name="Satoh N."/>
            <person name="Rokhsar D.S."/>
        </authorList>
    </citation>
    <scope>NUCLEOTIDE SEQUENCE [LARGE SCALE GENOMIC DNA]</scope>
    <source>
        <strain evidence="4">S238N-H82</strain>
        <tissue evidence="4">Testes</tissue>
    </source>
</reference>
<dbReference type="EMBL" id="GG666462">
    <property type="protein sequence ID" value="EEN68707.1"/>
    <property type="molecule type" value="Genomic_DNA"/>
</dbReference>
<keyword evidence="3" id="KW-0472">Membrane</keyword>
<feature type="compositionally biased region" description="Polar residues" evidence="2">
    <location>
        <begin position="81"/>
        <end position="92"/>
    </location>
</feature>
<evidence type="ECO:0000313" key="4">
    <source>
        <dbReference type="EMBL" id="EEN68707.1"/>
    </source>
</evidence>
<feature type="transmembrane region" description="Helical" evidence="3">
    <location>
        <begin position="268"/>
        <end position="293"/>
    </location>
</feature>
<accession>C3XTB8</accession>
<organism>
    <name type="scientific">Branchiostoma floridae</name>
    <name type="common">Florida lancelet</name>
    <name type="synonym">Amphioxus</name>
    <dbReference type="NCBI Taxonomy" id="7739"/>
    <lineage>
        <taxon>Eukaryota</taxon>
        <taxon>Metazoa</taxon>
        <taxon>Chordata</taxon>
        <taxon>Cephalochordata</taxon>
        <taxon>Leptocardii</taxon>
        <taxon>Amphioxiformes</taxon>
        <taxon>Branchiostomatidae</taxon>
        <taxon>Branchiostoma</taxon>
    </lineage>
</organism>
<dbReference type="InterPro" id="IPR051077">
    <property type="entry name" value="Ca-dependent_lectin"/>
</dbReference>
<feature type="transmembrane region" description="Helical" evidence="3">
    <location>
        <begin position="35"/>
        <end position="57"/>
    </location>
</feature>
<evidence type="ECO:0008006" key="5">
    <source>
        <dbReference type="Google" id="ProtNLM"/>
    </source>
</evidence>
<name>C3XTB8_BRAFL</name>
<feature type="region of interest" description="Disordered" evidence="2">
    <location>
        <begin position="348"/>
        <end position="372"/>
    </location>
</feature>
<keyword evidence="3" id="KW-1133">Transmembrane helix</keyword>
<gene>
    <name evidence="4" type="ORF">BRAFLDRAFT_94978</name>
</gene>
<keyword evidence="1" id="KW-0430">Lectin</keyword>
<dbReference type="InParanoid" id="C3XTB8"/>
<sequence>MSSEKLVMEQGFAPSLAGLGLTRPYKRQSGRRTGLVLLAGGCLGGVLVCAVLMPLVYVTMSDLQLEVTELRNLVISNSMSTATSSTEDQGNGTAVGGAHRERRQADLTPEFGDVYVRWGREDCGGNAETIYAGVVGSGWYHHYGGGSDYQCLPLEGVEWNNPVSGYQHNSYMYGAEYEVNSNGYFSTDNMESINNPLNYDVPCSVCHVAGRSAHVMIPARLSCPQGWSKEYSGYLMSSNHAHYSNKNFICVDGAPNLRAGSSADLNGALLYLVEAQCGSLPCFAPALAGLGLTRPYKRQGGRRTGLVLLAGGCLGGVLVCAVLMPLVYVTISDMQLEMSELKNLMTSRTATTASPGTEDRENGTAAGGAHRERRQVDLTPEFGDVYVRWGREQCGENAETIYAGVVGGGHYSHHGGGNDHQCLPMEDVEWNKPTGGHQHNSYMYGTEYEVNSDGYFTTDNMNSITNPYNYNVPCSVCHVAGRSSHVMIPARLSCPQGWSMEYSGYLMSSYYSHQSNKNFICVDGAPNLVPGSSTDQNEGRLYLVEVVCGSLPCGPYISGYELTCVVCTK</sequence>
<keyword evidence="3" id="KW-0812">Transmembrane</keyword>
<feature type="transmembrane region" description="Helical" evidence="3">
    <location>
        <begin position="305"/>
        <end position="328"/>
    </location>
</feature>